<reference evidence="14" key="1">
    <citation type="submission" date="2020-09" db="EMBL/GenBank/DDBJ databases">
        <title>Genome-Enabled Discovery of Anthraquinone Biosynthesis in Senna tora.</title>
        <authorList>
            <person name="Kang S.-H."/>
            <person name="Pandey R.P."/>
            <person name="Lee C.-M."/>
            <person name="Sim J.-S."/>
            <person name="Jeong J.-T."/>
            <person name="Choi B.-S."/>
            <person name="Jung M."/>
            <person name="Ginzburg D."/>
            <person name="Zhao K."/>
            <person name="Won S.Y."/>
            <person name="Oh T.-J."/>
            <person name="Yu Y."/>
            <person name="Kim N.-H."/>
            <person name="Lee O.R."/>
            <person name="Lee T.-H."/>
            <person name="Bashyal P."/>
            <person name="Kim T.-S."/>
            <person name="Lee W.-H."/>
            <person name="Kawkins C."/>
            <person name="Kim C.-K."/>
            <person name="Kim J.S."/>
            <person name="Ahn B.O."/>
            <person name="Rhee S.Y."/>
            <person name="Sohng J.K."/>
        </authorList>
    </citation>
    <scope>NUCLEOTIDE SEQUENCE</scope>
    <source>
        <tissue evidence="14">Leaf</tissue>
    </source>
</reference>
<dbReference type="GO" id="GO:0004674">
    <property type="term" value="F:protein serine/threonine kinase activity"/>
    <property type="evidence" value="ECO:0007669"/>
    <property type="project" value="InterPro"/>
</dbReference>
<dbReference type="Pfam" id="PF12398">
    <property type="entry name" value="DUF3660"/>
    <property type="match status" value="1"/>
</dbReference>
<dbReference type="InterPro" id="IPR000858">
    <property type="entry name" value="S_locus_glycoprot_dom"/>
</dbReference>
<dbReference type="FunFam" id="1.10.510.10:FF:001019">
    <property type="entry name" value="G-type lectin S-receptor-like serine/threonine-protein kinase B120"/>
    <property type="match status" value="1"/>
</dbReference>
<evidence type="ECO:0000256" key="10">
    <source>
        <dbReference type="SAM" id="Phobius"/>
    </source>
</evidence>
<dbReference type="SUPFAM" id="SSF51110">
    <property type="entry name" value="alpha-D-mannose-specific plant lectins"/>
    <property type="match status" value="3"/>
</dbReference>
<dbReference type="PROSITE" id="PS50011">
    <property type="entry name" value="PROTEIN_KINASE_DOM"/>
    <property type="match status" value="1"/>
</dbReference>
<evidence type="ECO:0000259" key="13">
    <source>
        <dbReference type="PROSITE" id="PS50948"/>
    </source>
</evidence>
<feature type="domain" description="Apple" evidence="13">
    <location>
        <begin position="343"/>
        <end position="427"/>
    </location>
</feature>
<keyword evidence="14" id="KW-0418">Kinase</keyword>
<keyword evidence="14" id="KW-0675">Receptor</keyword>
<feature type="domain" description="Bulb-type lectin" evidence="12">
    <location>
        <begin position="464"/>
        <end position="585"/>
    </location>
</feature>
<dbReference type="PANTHER" id="PTHR32444:SF89">
    <property type="entry name" value="S GLYCOPROTEIN"/>
    <property type="match status" value="1"/>
</dbReference>
<dbReference type="PROSITE" id="PS50927">
    <property type="entry name" value="BULB_LECTIN"/>
    <property type="match status" value="3"/>
</dbReference>
<dbReference type="PANTHER" id="PTHR32444">
    <property type="entry name" value="BULB-TYPE LECTIN DOMAIN-CONTAINING PROTEIN"/>
    <property type="match status" value="1"/>
</dbReference>
<evidence type="ECO:0000256" key="7">
    <source>
        <dbReference type="ARBA" id="ARBA00023136"/>
    </source>
</evidence>
<feature type="domain" description="Bulb-type lectin" evidence="12">
    <location>
        <begin position="975"/>
        <end position="1097"/>
    </location>
</feature>
<dbReference type="InterPro" id="IPR036426">
    <property type="entry name" value="Bulb-type_lectin_dom_sf"/>
</dbReference>
<evidence type="ECO:0000313" key="15">
    <source>
        <dbReference type="Proteomes" id="UP000634136"/>
    </source>
</evidence>
<feature type="transmembrane region" description="Helical" evidence="10">
    <location>
        <begin position="1399"/>
        <end position="1419"/>
    </location>
</feature>
<dbReference type="CDD" id="cd00028">
    <property type="entry name" value="B_lectin"/>
    <property type="match status" value="2"/>
</dbReference>
<dbReference type="SMART" id="SM00473">
    <property type="entry name" value="PAN_AP"/>
    <property type="match status" value="3"/>
</dbReference>
<evidence type="ECO:0000256" key="5">
    <source>
        <dbReference type="ARBA" id="ARBA00022840"/>
    </source>
</evidence>
<dbReference type="Gene3D" id="2.90.10.30">
    <property type="match status" value="1"/>
</dbReference>
<dbReference type="PROSITE" id="PS50948">
    <property type="entry name" value="PAN"/>
    <property type="match status" value="3"/>
</dbReference>
<dbReference type="InterPro" id="IPR001480">
    <property type="entry name" value="Bulb-type_lectin_dom"/>
</dbReference>
<evidence type="ECO:0000256" key="6">
    <source>
        <dbReference type="ARBA" id="ARBA00022989"/>
    </source>
</evidence>
<protein>
    <submittedName>
        <fullName evidence="14">Receptor-like serine/threonine-protein kinase SD1-8 isoform X1</fullName>
    </submittedName>
</protein>
<dbReference type="EMBL" id="JAAIUW010000013">
    <property type="protein sequence ID" value="KAF7803577.1"/>
    <property type="molecule type" value="Genomic_DNA"/>
</dbReference>
<comment type="caution">
    <text evidence="14">The sequence shown here is derived from an EMBL/GenBank/DDBJ whole genome shotgun (WGS) entry which is preliminary data.</text>
</comment>
<feature type="domain" description="Bulb-type lectin" evidence="12">
    <location>
        <begin position="29"/>
        <end position="151"/>
    </location>
</feature>
<evidence type="ECO:0000256" key="8">
    <source>
        <dbReference type="ARBA" id="ARBA00023157"/>
    </source>
</evidence>
<dbReference type="Pfam" id="PF08276">
    <property type="entry name" value="PAN_2"/>
    <property type="match status" value="3"/>
</dbReference>
<keyword evidence="15" id="KW-1185">Reference proteome</keyword>
<keyword evidence="8" id="KW-1015">Disulfide bond</keyword>
<name>A0A834SHE8_9FABA</name>
<dbReference type="OrthoDB" id="1934880at2759"/>
<feature type="transmembrane region" description="Helical" evidence="10">
    <location>
        <begin position="877"/>
        <end position="899"/>
    </location>
</feature>
<dbReference type="InterPro" id="IPR003609">
    <property type="entry name" value="Pan_app"/>
</dbReference>
<dbReference type="InterPro" id="IPR022126">
    <property type="entry name" value="S-locus_recpt_kinase"/>
</dbReference>
<comment type="subcellular location">
    <subcellularLocation>
        <location evidence="1">Membrane</location>
        <topology evidence="1">Single-pass type I membrane protein</topology>
    </subcellularLocation>
</comment>
<evidence type="ECO:0000256" key="4">
    <source>
        <dbReference type="ARBA" id="ARBA00022741"/>
    </source>
</evidence>
<keyword evidence="3" id="KW-0732">Signal</keyword>
<dbReference type="CDD" id="cd01098">
    <property type="entry name" value="PAN_AP_plant"/>
    <property type="match status" value="3"/>
</dbReference>
<dbReference type="Pfam" id="PF00954">
    <property type="entry name" value="S_locus_glycop"/>
    <property type="match status" value="3"/>
</dbReference>
<dbReference type="SMART" id="SM00108">
    <property type="entry name" value="B_lectin"/>
    <property type="match status" value="3"/>
</dbReference>
<dbReference type="InterPro" id="IPR008271">
    <property type="entry name" value="Ser/Thr_kinase_AS"/>
</dbReference>
<dbReference type="Gene3D" id="1.10.510.10">
    <property type="entry name" value="Transferase(Phosphotransferase) domain 1"/>
    <property type="match status" value="1"/>
</dbReference>
<dbReference type="PROSITE" id="PS00108">
    <property type="entry name" value="PROTEIN_KINASE_ST"/>
    <property type="match status" value="1"/>
</dbReference>
<keyword evidence="9" id="KW-0325">Glycoprotein</keyword>
<gene>
    <name evidence="14" type="ORF">G2W53_042688</name>
</gene>
<evidence type="ECO:0000256" key="2">
    <source>
        <dbReference type="ARBA" id="ARBA00022692"/>
    </source>
</evidence>
<keyword evidence="5" id="KW-0067">ATP-binding</keyword>
<proteinExistence type="predicted"/>
<evidence type="ECO:0000313" key="14">
    <source>
        <dbReference type="EMBL" id="KAF7803577.1"/>
    </source>
</evidence>
<feature type="domain" description="Apple" evidence="13">
    <location>
        <begin position="1296"/>
        <end position="1377"/>
    </location>
</feature>
<feature type="domain" description="Protein kinase" evidence="11">
    <location>
        <begin position="1376"/>
        <end position="1574"/>
    </location>
</feature>
<keyword evidence="7 10" id="KW-0472">Membrane</keyword>
<sequence>MEFTVTVTLNLIQSLLIISTFTFGLSSARDNITSSQFIRDNHSDTMTSNNTDFTLGFFTPPNSTHRYVGIWYLSQTNIIWIANRDQPLNHSSGIFTISQDGNLVILTTQNTLLWSSNVSNNATTNTTAQLQDSGNLVLLDNTTGEAIWQSFDHPCDAAVPKMKISANRFTGKKTKFVSWKTPSDPSSGYFTGSLERLDVPEVFFWVNETKPYWRTGPWNGRVFIGSPQMSSGYLYGWNLVNQVDGTVYLTYNFIDPASTAILDLNPQGKLQLVRFYNKKKILSMEISQTACDHYGTCGEFGSCNVQDTPICSCLKGFEPRNSEEWKRQDWRSGCVRKSALLKCVGWRNGSEVGGEDGFVKLENMKVPDLAERSDADTEGQCGNECSGNCSCLAYAYDAGIGCMYWSRDLIDVQKFSSGGVNLYIRLAHSELGNHSGKSKNKRAIIAVTVSIGTITLVAAAVAFLIVRTRRSRRKWTPQYRAHPGNQSPKVNEDNKQVKLDELPLFDFEELASATNNFHLANMLGKGGFGPVYKDGNLVILNAQNLLLWSSNVSNNATTNTTAQLQDSGNLVLLDDTTGETVWQSFDHPCDAAVPKMKISANRFTGKKMHFVSWKTPSDPSSGYFSATLERLDVPEVFFWVNGTKPYWRTGPWNGIVFIGTPQMSNGYLYGWSVVNQADGTVYLTFNFIDPASFAILNLNPQGKLQLVTFYNKKRILSAELLQTACGYYGTCGEFGSCNVEDTPICSCLEGFEPRNLEEWERQDWRSGCVRKSALLKCVGWRNGSEVGEEDGFLKLENMKVPDLAERSDADTEGQCGNECSGNCSCLAYAYDAGIGCMYWSRDLIDVQKFSSGGVNLYIRLAHSELGNHSGKSKHKRAIIRISISISGMIILAASAYLVLSAYRSRHKWITRRRGHHSQNVNEDSKQVKLDEISLFDFEELASATNNFHLANMLDMRGIYLSFFFLTFLPTISISSDTLTSTQSLSHNQTLVSPNQIFELGFFSSTNSQWFLGIWYKNIDHKTVVWVANRDTPLQSPYATLKIGDRANLVLLDQSAKTIWSTNQTTTNPTPNPILQLLDSGNLILATQPTTNLNDPSKFLWQSFDYPSDTLLPGMRLGLDLDTGRERHITSWRSTGDDPTTGDFSFKLDSRGLPEIFLVKKQKIVYRSGPWNGERFSGVPEMQPGTDSIKFSFIANEHEAYYTFSIGNQSLFSRLVVDSAGELQRLTWIESTRVWTKFWYAPKDQCDYYRECGAWGVCDANASPVCQCVRGFRPKNAQAWNLRDGSDGCVRETEVGCEGDIGFLEMRNVKLPETTWVVVNRSMSLRECGDACGRNCSCTAYANVEITNGGSGCVMWGGDLMDIRQYPTGGQTLYVRLPASELDNLGSASGSHKAKDVAKVVGITVAAAIVLLGLSTYFLWKKKKLQSLLKGKTEFRGIIERSQDLLMTEAVISSNREHSFERNNLDDLELPLFDFNTITVATNNFSEENKLGQGGFDKAKRSILDWQRRFSIICGIARGLLYLHQDSRFRIIHRDLKASNILLDREMNPKISDFGMARIFGKDQTEAETMRVVGT</sequence>
<keyword evidence="4" id="KW-0547">Nucleotide-binding</keyword>
<dbReference type="InterPro" id="IPR011009">
    <property type="entry name" value="Kinase-like_dom_sf"/>
</dbReference>
<keyword evidence="6 10" id="KW-1133">Transmembrane helix</keyword>
<dbReference type="Gene3D" id="2.90.10.10">
    <property type="entry name" value="Bulb-type lectin domain"/>
    <property type="match status" value="2"/>
</dbReference>
<dbReference type="GO" id="GO:0005524">
    <property type="term" value="F:ATP binding"/>
    <property type="evidence" value="ECO:0007669"/>
    <property type="project" value="UniProtKB-KW"/>
</dbReference>
<dbReference type="Pfam" id="PF01453">
    <property type="entry name" value="B_lectin"/>
    <property type="match status" value="3"/>
</dbReference>
<dbReference type="FunFam" id="2.90.10.30:FF:000003">
    <property type="entry name" value="Os04g0303100 protein"/>
    <property type="match status" value="3"/>
</dbReference>
<evidence type="ECO:0000256" key="9">
    <source>
        <dbReference type="ARBA" id="ARBA00023180"/>
    </source>
</evidence>
<dbReference type="FunFam" id="2.90.10.10:FF:000029">
    <property type="entry name" value="G-type lectin S-receptor-like serine/threonine-protein kinase"/>
    <property type="match status" value="1"/>
</dbReference>
<dbReference type="GO" id="GO:0016020">
    <property type="term" value="C:membrane"/>
    <property type="evidence" value="ECO:0007669"/>
    <property type="project" value="UniProtKB-SubCell"/>
</dbReference>
<evidence type="ECO:0000256" key="1">
    <source>
        <dbReference type="ARBA" id="ARBA00004479"/>
    </source>
</evidence>
<dbReference type="Proteomes" id="UP000634136">
    <property type="component" value="Unassembled WGS sequence"/>
</dbReference>
<feature type="transmembrane region" description="Helical" evidence="10">
    <location>
        <begin position="443"/>
        <end position="466"/>
    </location>
</feature>
<dbReference type="Pfam" id="PF00069">
    <property type="entry name" value="Pkinase"/>
    <property type="match status" value="1"/>
</dbReference>
<dbReference type="InterPro" id="IPR000719">
    <property type="entry name" value="Prot_kinase_dom"/>
</dbReference>
<feature type="domain" description="Apple" evidence="13">
    <location>
        <begin position="777"/>
        <end position="861"/>
    </location>
</feature>
<keyword evidence="14" id="KW-0808">Transferase</keyword>
<keyword evidence="2 10" id="KW-0812">Transmembrane</keyword>
<organism evidence="14 15">
    <name type="scientific">Senna tora</name>
    <dbReference type="NCBI Taxonomy" id="362788"/>
    <lineage>
        <taxon>Eukaryota</taxon>
        <taxon>Viridiplantae</taxon>
        <taxon>Streptophyta</taxon>
        <taxon>Embryophyta</taxon>
        <taxon>Tracheophyta</taxon>
        <taxon>Spermatophyta</taxon>
        <taxon>Magnoliopsida</taxon>
        <taxon>eudicotyledons</taxon>
        <taxon>Gunneridae</taxon>
        <taxon>Pentapetalae</taxon>
        <taxon>rosids</taxon>
        <taxon>fabids</taxon>
        <taxon>Fabales</taxon>
        <taxon>Fabaceae</taxon>
        <taxon>Caesalpinioideae</taxon>
        <taxon>Cassia clade</taxon>
        <taxon>Senna</taxon>
    </lineage>
</organism>
<dbReference type="SUPFAM" id="SSF56112">
    <property type="entry name" value="Protein kinase-like (PK-like)"/>
    <property type="match status" value="1"/>
</dbReference>
<accession>A0A834SHE8</accession>
<evidence type="ECO:0000259" key="12">
    <source>
        <dbReference type="PROSITE" id="PS50927"/>
    </source>
</evidence>
<dbReference type="GO" id="GO:0048544">
    <property type="term" value="P:recognition of pollen"/>
    <property type="evidence" value="ECO:0007669"/>
    <property type="project" value="InterPro"/>
</dbReference>
<evidence type="ECO:0000256" key="3">
    <source>
        <dbReference type="ARBA" id="ARBA00022729"/>
    </source>
</evidence>
<dbReference type="FunFam" id="2.90.10.10:FF:000001">
    <property type="entry name" value="G-type lectin S-receptor-like serine/threonine-protein kinase"/>
    <property type="match status" value="1"/>
</dbReference>
<evidence type="ECO:0000259" key="11">
    <source>
        <dbReference type="PROSITE" id="PS50011"/>
    </source>
</evidence>